<accession>A0A8T0XB06</accession>
<reference evidence="2" key="1">
    <citation type="submission" date="2020-05" db="EMBL/GenBank/DDBJ databases">
        <title>WGS assembly of Panicum virgatum.</title>
        <authorList>
            <person name="Lovell J.T."/>
            <person name="Jenkins J."/>
            <person name="Shu S."/>
            <person name="Juenger T.E."/>
            <person name="Schmutz J."/>
        </authorList>
    </citation>
    <scope>NUCLEOTIDE SEQUENCE</scope>
    <source>
        <strain evidence="2">AP13</strain>
    </source>
</reference>
<feature type="compositionally biased region" description="Low complexity" evidence="1">
    <location>
        <begin position="75"/>
        <end position="84"/>
    </location>
</feature>
<organism evidence="2 3">
    <name type="scientific">Panicum virgatum</name>
    <name type="common">Blackwell switchgrass</name>
    <dbReference type="NCBI Taxonomy" id="38727"/>
    <lineage>
        <taxon>Eukaryota</taxon>
        <taxon>Viridiplantae</taxon>
        <taxon>Streptophyta</taxon>
        <taxon>Embryophyta</taxon>
        <taxon>Tracheophyta</taxon>
        <taxon>Spermatophyta</taxon>
        <taxon>Magnoliopsida</taxon>
        <taxon>Liliopsida</taxon>
        <taxon>Poales</taxon>
        <taxon>Poaceae</taxon>
        <taxon>PACMAD clade</taxon>
        <taxon>Panicoideae</taxon>
        <taxon>Panicodae</taxon>
        <taxon>Paniceae</taxon>
        <taxon>Panicinae</taxon>
        <taxon>Panicum</taxon>
        <taxon>Panicum sect. Hiantes</taxon>
    </lineage>
</organism>
<proteinExistence type="predicted"/>
<evidence type="ECO:0000313" key="2">
    <source>
        <dbReference type="EMBL" id="KAG2654503.1"/>
    </source>
</evidence>
<feature type="region of interest" description="Disordered" evidence="1">
    <location>
        <begin position="35"/>
        <end position="117"/>
    </location>
</feature>
<gene>
    <name evidence="2" type="ORF">PVAP13_1NG521600</name>
</gene>
<dbReference type="AlphaFoldDB" id="A0A8T0XB06"/>
<feature type="compositionally biased region" description="Pro residues" evidence="1">
    <location>
        <begin position="85"/>
        <end position="97"/>
    </location>
</feature>
<evidence type="ECO:0000256" key="1">
    <source>
        <dbReference type="SAM" id="MobiDB-lite"/>
    </source>
</evidence>
<name>A0A8T0XB06_PANVG</name>
<keyword evidence="3" id="KW-1185">Reference proteome</keyword>
<protein>
    <submittedName>
        <fullName evidence="2">Uncharacterized protein</fullName>
    </submittedName>
</protein>
<sequence length="117" mass="11985">MRVAFDGRNPADGAAPLGLEPYPSRYLSLTLHSHLTQSRPPARTAGAASRARTPPTPPAVSFPGRPAGAPDPLEAALLAGGRARPPVPCPEAPPAGVPTPAEISTDLNSCADSIDEY</sequence>
<comment type="caution">
    <text evidence="2">The sequence shown here is derived from an EMBL/GenBank/DDBJ whole genome shotgun (WGS) entry which is preliminary data.</text>
</comment>
<dbReference type="Proteomes" id="UP000823388">
    <property type="component" value="Chromosome 1N"/>
</dbReference>
<dbReference type="EMBL" id="CM029038">
    <property type="protein sequence ID" value="KAG2654503.1"/>
    <property type="molecule type" value="Genomic_DNA"/>
</dbReference>
<evidence type="ECO:0000313" key="3">
    <source>
        <dbReference type="Proteomes" id="UP000823388"/>
    </source>
</evidence>
<feature type="region of interest" description="Disordered" evidence="1">
    <location>
        <begin position="1"/>
        <end position="20"/>
    </location>
</feature>
<feature type="compositionally biased region" description="Low complexity" evidence="1">
    <location>
        <begin position="35"/>
        <end position="53"/>
    </location>
</feature>